<evidence type="ECO:0000256" key="1">
    <source>
        <dbReference type="SAM" id="SignalP"/>
    </source>
</evidence>
<sequence>MIKSLFARAALLAVFAQPLLASAGAPLVVEVNGVRSADGQVVVSLCHEGESFPGRCTKKLKAKAEQGTVRVTFDDLAPGKYAAAVFHDADGDGKLTFLKEGIGFSNNANLAFSAPQFEPSAFAVSGKTTVRLTLKYFN</sequence>
<feature type="signal peptide" evidence="1">
    <location>
        <begin position="1"/>
        <end position="23"/>
    </location>
</feature>
<feature type="chain" id="PRO_5021354938" evidence="1">
    <location>
        <begin position="24"/>
        <end position="138"/>
    </location>
</feature>
<protein>
    <submittedName>
        <fullName evidence="2">DUF2141 domain-containing protein</fullName>
    </submittedName>
</protein>
<organism evidence="2 3">
    <name type="scientific">Zemynaea arenosa</name>
    <dbReference type="NCBI Taxonomy" id="2561931"/>
    <lineage>
        <taxon>Bacteria</taxon>
        <taxon>Pseudomonadati</taxon>
        <taxon>Pseudomonadota</taxon>
        <taxon>Betaproteobacteria</taxon>
        <taxon>Burkholderiales</taxon>
        <taxon>Oxalobacteraceae</taxon>
        <taxon>Telluria group</taxon>
        <taxon>Zemynaea</taxon>
    </lineage>
</organism>
<name>A0A4Y9S9X6_9BURK</name>
<dbReference type="InterPro" id="IPR018673">
    <property type="entry name" value="DUF2141"/>
</dbReference>
<evidence type="ECO:0000313" key="3">
    <source>
        <dbReference type="Proteomes" id="UP000298438"/>
    </source>
</evidence>
<dbReference type="EMBL" id="SPVF01000197">
    <property type="protein sequence ID" value="TFW16935.1"/>
    <property type="molecule type" value="Genomic_DNA"/>
</dbReference>
<dbReference type="AlphaFoldDB" id="A0A4Y9S9X6"/>
<dbReference type="Pfam" id="PF09912">
    <property type="entry name" value="DUF2141"/>
    <property type="match status" value="1"/>
</dbReference>
<reference evidence="2 3" key="1">
    <citation type="submission" date="2019-03" db="EMBL/GenBank/DDBJ databases">
        <title>Draft Genome Sequence of Massilia arenosa sp. nov., a Novel Massilia Species Isolated from a Sandy-loam Maize Soil.</title>
        <authorList>
            <person name="Raths R."/>
            <person name="Peta V."/>
            <person name="Bucking H."/>
        </authorList>
    </citation>
    <scope>NUCLEOTIDE SEQUENCE [LARGE SCALE GENOMIC DNA]</scope>
    <source>
        <strain evidence="2 3">MC02</strain>
    </source>
</reference>
<proteinExistence type="predicted"/>
<dbReference type="RefSeq" id="WP_135208106.1">
    <property type="nucleotide sequence ID" value="NZ_SPVF01000197.1"/>
</dbReference>
<accession>A0A4Y9S9X6</accession>
<evidence type="ECO:0000313" key="2">
    <source>
        <dbReference type="EMBL" id="TFW16935.1"/>
    </source>
</evidence>
<keyword evidence="1" id="KW-0732">Signal</keyword>
<dbReference type="OrthoDB" id="9788332at2"/>
<gene>
    <name evidence="2" type="ORF">E4L96_15385</name>
</gene>
<dbReference type="Proteomes" id="UP000298438">
    <property type="component" value="Unassembled WGS sequence"/>
</dbReference>
<comment type="caution">
    <text evidence="2">The sequence shown here is derived from an EMBL/GenBank/DDBJ whole genome shotgun (WGS) entry which is preliminary data.</text>
</comment>
<keyword evidence="3" id="KW-1185">Reference proteome</keyword>